<dbReference type="InterPro" id="IPR050767">
    <property type="entry name" value="Sel1_AlgK"/>
</dbReference>
<organism evidence="3 4">
    <name type="scientific">Parvibaculum sedimenti</name>
    <dbReference type="NCBI Taxonomy" id="2608632"/>
    <lineage>
        <taxon>Bacteria</taxon>
        <taxon>Pseudomonadati</taxon>
        <taxon>Pseudomonadota</taxon>
        <taxon>Alphaproteobacteria</taxon>
        <taxon>Hyphomicrobiales</taxon>
        <taxon>Parvibaculaceae</taxon>
        <taxon>Parvibaculum</taxon>
    </lineage>
</organism>
<name>A0A6N6VHZ4_9HYPH</name>
<dbReference type="PANTHER" id="PTHR11102:SF160">
    <property type="entry name" value="ERAD-ASSOCIATED E3 UBIQUITIN-PROTEIN LIGASE COMPONENT HRD3"/>
    <property type="match status" value="1"/>
</dbReference>
<feature type="region of interest" description="Disordered" evidence="1">
    <location>
        <begin position="199"/>
        <end position="231"/>
    </location>
</feature>
<reference evidence="3 4" key="1">
    <citation type="submission" date="2019-09" db="EMBL/GenBank/DDBJ databases">
        <title>Parvibaculum sedimenti sp. nov., isolated from sediment.</title>
        <authorList>
            <person name="Wang Y."/>
        </authorList>
    </citation>
    <scope>NUCLEOTIDE SEQUENCE [LARGE SCALE GENOMIC DNA]</scope>
    <source>
        <strain evidence="3 4">HXT-9</strain>
    </source>
</reference>
<protein>
    <recommendedName>
        <fullName evidence="5">Sel1 repeat family protein</fullName>
    </recommendedName>
</protein>
<dbReference type="SMART" id="SM00671">
    <property type="entry name" value="SEL1"/>
    <property type="match status" value="3"/>
</dbReference>
<proteinExistence type="predicted"/>
<dbReference type="Proteomes" id="UP000468901">
    <property type="component" value="Unassembled WGS sequence"/>
</dbReference>
<evidence type="ECO:0008006" key="5">
    <source>
        <dbReference type="Google" id="ProtNLM"/>
    </source>
</evidence>
<comment type="caution">
    <text evidence="3">The sequence shown here is derived from an EMBL/GenBank/DDBJ whole genome shotgun (WGS) entry which is preliminary data.</text>
</comment>
<evidence type="ECO:0000256" key="2">
    <source>
        <dbReference type="SAM" id="SignalP"/>
    </source>
</evidence>
<dbReference type="InterPro" id="IPR006597">
    <property type="entry name" value="Sel1-like"/>
</dbReference>
<dbReference type="Gene3D" id="1.25.40.10">
    <property type="entry name" value="Tetratricopeptide repeat domain"/>
    <property type="match status" value="1"/>
</dbReference>
<dbReference type="InterPro" id="IPR011990">
    <property type="entry name" value="TPR-like_helical_dom_sf"/>
</dbReference>
<dbReference type="EMBL" id="WESC01000008">
    <property type="protein sequence ID" value="KAB7739957.1"/>
    <property type="molecule type" value="Genomic_DNA"/>
</dbReference>
<evidence type="ECO:0000313" key="4">
    <source>
        <dbReference type="Proteomes" id="UP000468901"/>
    </source>
</evidence>
<dbReference type="SUPFAM" id="SSF81901">
    <property type="entry name" value="HCP-like"/>
    <property type="match status" value="1"/>
</dbReference>
<dbReference type="PANTHER" id="PTHR11102">
    <property type="entry name" value="SEL-1-LIKE PROTEIN"/>
    <property type="match status" value="1"/>
</dbReference>
<dbReference type="RefSeq" id="WP_152216336.1">
    <property type="nucleotide sequence ID" value="NZ_JBAQYD010000061.1"/>
</dbReference>
<dbReference type="AlphaFoldDB" id="A0A6N6VHZ4"/>
<evidence type="ECO:0000256" key="1">
    <source>
        <dbReference type="SAM" id="MobiDB-lite"/>
    </source>
</evidence>
<keyword evidence="4" id="KW-1185">Reference proteome</keyword>
<dbReference type="Pfam" id="PF08238">
    <property type="entry name" value="Sel1"/>
    <property type="match status" value="3"/>
</dbReference>
<feature type="chain" id="PRO_5026702342" description="Sel1 repeat family protein" evidence="2">
    <location>
        <begin position="31"/>
        <end position="231"/>
    </location>
</feature>
<feature type="signal peptide" evidence="2">
    <location>
        <begin position="1"/>
        <end position="30"/>
    </location>
</feature>
<keyword evidence="2" id="KW-0732">Signal</keyword>
<evidence type="ECO:0000313" key="3">
    <source>
        <dbReference type="EMBL" id="KAB7739957.1"/>
    </source>
</evidence>
<accession>A0A6N6VHZ4</accession>
<sequence>MASVIRARPAIFLLGLVAAAFLWSAAVALAEPVQTLKQPAPLPPPSERFLKGVAAYDSGDFKQAFDIWLPLAQGGDLAAMRNVALLLRTGKGTDRDPKRALWFYEEAGSKGFGLAQLNAAFMHLKGDGIPENLEAAAFWFHAAALSGSPIAQYNLAVMYERGQGVEKDLPKALGWYAIASRSGSQLALDRLAVLVPSLAGPKPPKPADAPAQQVAPAPPLPEFELRGTDSQ</sequence>
<gene>
    <name evidence="3" type="ORF">F2P47_10665</name>
</gene>